<evidence type="ECO:0000259" key="3">
    <source>
        <dbReference type="Pfam" id="PF26335"/>
    </source>
</evidence>
<evidence type="ECO:0000256" key="1">
    <source>
        <dbReference type="SAM" id="SignalP"/>
    </source>
</evidence>
<organism evidence="4 5">
    <name type="scientific">Byssochlamys spectabilis (strain No. 5 / NBRC 109023)</name>
    <name type="common">Paecilomyces variotii</name>
    <dbReference type="NCBI Taxonomy" id="1356009"/>
    <lineage>
        <taxon>Eukaryota</taxon>
        <taxon>Fungi</taxon>
        <taxon>Dikarya</taxon>
        <taxon>Ascomycota</taxon>
        <taxon>Pezizomycotina</taxon>
        <taxon>Eurotiomycetes</taxon>
        <taxon>Eurotiomycetidae</taxon>
        <taxon>Eurotiales</taxon>
        <taxon>Thermoascaceae</taxon>
        <taxon>Paecilomyces</taxon>
    </lineage>
</organism>
<feature type="chain" id="PRO_5004736885" evidence="1">
    <location>
        <begin position="22"/>
        <end position="613"/>
    </location>
</feature>
<dbReference type="Proteomes" id="UP000018001">
    <property type="component" value="Unassembled WGS sequence"/>
</dbReference>
<comment type="caution">
    <text evidence="4">The sequence shown here is derived from an EMBL/GenBank/DDBJ whole genome shotgun (WGS) entry which is preliminary data.</text>
</comment>
<evidence type="ECO:0000313" key="4">
    <source>
        <dbReference type="EMBL" id="GAD97687.1"/>
    </source>
</evidence>
<dbReference type="Pfam" id="PF26335">
    <property type="entry name" value="ARB_00930_C"/>
    <property type="match status" value="1"/>
</dbReference>
<dbReference type="AlphaFoldDB" id="V5G9V4"/>
<dbReference type="SUPFAM" id="SSF56601">
    <property type="entry name" value="beta-lactamase/transpeptidase-like"/>
    <property type="match status" value="1"/>
</dbReference>
<keyword evidence="5" id="KW-1185">Reference proteome</keyword>
<dbReference type="PANTHER" id="PTHR22935">
    <property type="entry name" value="PENICILLIN-BINDING PROTEIN"/>
    <property type="match status" value="1"/>
</dbReference>
<evidence type="ECO:0000313" key="5">
    <source>
        <dbReference type="Proteomes" id="UP000018001"/>
    </source>
</evidence>
<gene>
    <name evidence="4" type="ORF">PVAR5_6367</name>
</gene>
<dbReference type="Pfam" id="PF00144">
    <property type="entry name" value="Beta-lactamase"/>
    <property type="match status" value="1"/>
</dbReference>
<dbReference type="InParanoid" id="V5G9V4"/>
<dbReference type="InterPro" id="IPR001466">
    <property type="entry name" value="Beta-lactam-related"/>
</dbReference>
<feature type="domain" description="Beta-lactamase-like ARB-00930-like C-terminal" evidence="3">
    <location>
        <begin position="452"/>
        <end position="611"/>
    </location>
</feature>
<dbReference type="EMBL" id="BAUL01000210">
    <property type="protein sequence ID" value="GAD97687.1"/>
    <property type="molecule type" value="Genomic_DNA"/>
</dbReference>
<sequence>MRTFDFLITLLSFYCIPGVLCILPGPAYPAPRDISTNASLVAASWNNVTATLDKTLSGGGLGKLASVLLQNTTFSMGMFSLHDKGARSLQYHHTALPHLNGSIGTKKVDGDSIYRTASISKLITTYAGMIELDENDWNMPLSDIYPAFKNLVRKTKGGFDAVQHTQWDRITIGDIAAQLGGISRLGFPLTAGDILLQAASDPSVVESWGLPPPNFPAAEARYPCAKDLASGSMTCSIENYTMGIASDPPRYLPAASPLYSDSGFFLLGGALSNLTNMSMDDLYRKAIFDPLGLENTMSKPPSDPAVLARTVVAGNADVVLLDVPITTPSGGIFSTINDLSVIGTSILNSTLLPTDKTNRWMKPVSFTGDLHYAAGRPWEIYRYVHHDSKVVTDIYTKLGDSGVYGGLLVLLPDFGMGFTILGANDIGIQTQGIQLVADLVLDSLVPALLGQARREALVNLAGSYTAKDKRLNTTLTLSVPSSSTAAPGLLITEWISNGTDIKNRLAAELINLVPHLPKRPVSPKMLRLVPTIQNIASSGQVAFQMETVNPTGPVDGHLFSQMYDVNPWVSTMDQPNYNDIPINEFVFSIDKTTGRACAVTPSAYKVELERKGL</sequence>
<dbReference type="InterPro" id="IPR051478">
    <property type="entry name" value="Beta-lactamase-like_AB/R"/>
</dbReference>
<protein>
    <submittedName>
        <fullName evidence="4">Beta-lactamase family protein</fullName>
    </submittedName>
</protein>
<feature type="domain" description="Beta-lactamase-related" evidence="2">
    <location>
        <begin position="105"/>
        <end position="421"/>
    </location>
</feature>
<keyword evidence="1" id="KW-0732">Signal</keyword>
<proteinExistence type="predicted"/>
<dbReference type="eggNOG" id="ENOG502SJKK">
    <property type="taxonomic scope" value="Eukaryota"/>
</dbReference>
<feature type="signal peptide" evidence="1">
    <location>
        <begin position="1"/>
        <end position="21"/>
    </location>
</feature>
<dbReference type="InterPro" id="IPR058664">
    <property type="entry name" value="ARB_00930-like_C"/>
</dbReference>
<dbReference type="HOGENOM" id="CLU_019706_2_1_1"/>
<evidence type="ECO:0000259" key="2">
    <source>
        <dbReference type="Pfam" id="PF00144"/>
    </source>
</evidence>
<dbReference type="InterPro" id="IPR012338">
    <property type="entry name" value="Beta-lactam/transpept-like"/>
</dbReference>
<reference evidence="5" key="1">
    <citation type="journal article" date="2014" name="Genome Announc.">
        <title>Draft genome sequence of the formaldehyde-resistant fungus Byssochlamys spectabilis No. 5 (anamorph Paecilomyces variotii No. 5) (NBRC109023).</title>
        <authorList>
            <person name="Oka T."/>
            <person name="Ekino K."/>
            <person name="Fukuda K."/>
            <person name="Nomura Y."/>
        </authorList>
    </citation>
    <scope>NUCLEOTIDE SEQUENCE [LARGE SCALE GENOMIC DNA]</scope>
    <source>
        <strain evidence="5">No. 5 / NBRC 109023</strain>
    </source>
</reference>
<dbReference type="OrthoDB" id="10250282at2759"/>
<dbReference type="Gene3D" id="3.40.710.10">
    <property type="entry name" value="DD-peptidase/beta-lactamase superfamily"/>
    <property type="match status" value="1"/>
</dbReference>
<name>V5G9V4_BYSSN</name>
<accession>V5G9V4</accession>
<dbReference type="PANTHER" id="PTHR22935:SF97">
    <property type="entry name" value="BETA-LACTAMASE-RELATED DOMAIN-CONTAINING PROTEIN"/>
    <property type="match status" value="1"/>
</dbReference>